<proteinExistence type="predicted"/>
<comment type="caution">
    <text evidence="2">The sequence shown here is derived from an EMBL/GenBank/DDBJ whole genome shotgun (WGS) entry which is preliminary data.</text>
</comment>
<feature type="compositionally biased region" description="Basic residues" evidence="1">
    <location>
        <begin position="321"/>
        <end position="330"/>
    </location>
</feature>
<dbReference type="EMBL" id="JAXOTQ010000057">
    <property type="protein sequence ID" value="MDZ5493960.1"/>
    <property type="molecule type" value="Genomic_DNA"/>
</dbReference>
<feature type="compositionally biased region" description="Basic and acidic residues" evidence="1">
    <location>
        <begin position="13"/>
        <end position="22"/>
    </location>
</feature>
<accession>A0ABU5JMU6</accession>
<evidence type="ECO:0000313" key="3">
    <source>
        <dbReference type="Proteomes" id="UP001290101"/>
    </source>
</evidence>
<keyword evidence="3" id="KW-1185">Reference proteome</keyword>
<sequence>MTDSPDASSAKARPGEHPGDRTDWLALGRRLQDIQNQMIHGGQTHRYGDDYYGEALRQLLSDSRSGWISTAEHQWLIDLHTGVDRRNLQAANRQAREARSRYATVGRKLRAELAGWLREVTNERTVAARYRREGVLLAADWIDPATPAHPYTSLRLTTGGAGAGGRAPAEPVDPQVLLSLRAAGERDGSLAAGWWQQHAIEGRTPAEQAQTASTALAGIDDSDEKALEALPRFDTAGYDAARYHAHAPSDAPAWADLPDFARALVIDAVRDGFTDAVRDSVAARCQALLNTAGTSTAAPRRRGAPVTGGTHHPSRTPAGPPRRRQHRRRVAPTSSPGNNRPAIRVLPLEVAP</sequence>
<gene>
    <name evidence="2" type="ORF">U2F25_31645</name>
</gene>
<evidence type="ECO:0000256" key="1">
    <source>
        <dbReference type="SAM" id="MobiDB-lite"/>
    </source>
</evidence>
<protein>
    <recommendedName>
        <fullName evidence="4">DUF222 domain-containing protein</fullName>
    </recommendedName>
</protein>
<feature type="region of interest" description="Disordered" evidence="1">
    <location>
        <begin position="293"/>
        <end position="352"/>
    </location>
</feature>
<dbReference type="Proteomes" id="UP001290101">
    <property type="component" value="Unassembled WGS sequence"/>
</dbReference>
<organism evidence="2 3">
    <name type="scientific">Micromonospora sicca</name>
    <dbReference type="NCBI Taxonomy" id="2202420"/>
    <lineage>
        <taxon>Bacteria</taxon>
        <taxon>Bacillati</taxon>
        <taxon>Actinomycetota</taxon>
        <taxon>Actinomycetes</taxon>
        <taxon>Micromonosporales</taxon>
        <taxon>Micromonosporaceae</taxon>
        <taxon>Micromonospora</taxon>
    </lineage>
</organism>
<reference evidence="2 3" key="1">
    <citation type="submission" date="2023-12" db="EMBL/GenBank/DDBJ databases">
        <title>Micromonospora sp. nov., isolated from Atacama Desert.</title>
        <authorList>
            <person name="Carro L."/>
            <person name="Golinska P."/>
            <person name="Klenk H.-P."/>
            <person name="Goodfellow M."/>
        </authorList>
    </citation>
    <scope>NUCLEOTIDE SEQUENCE [LARGE SCALE GENOMIC DNA]</scope>
    <source>
        <strain evidence="2 3">4G53</strain>
    </source>
</reference>
<evidence type="ECO:0000313" key="2">
    <source>
        <dbReference type="EMBL" id="MDZ5493960.1"/>
    </source>
</evidence>
<dbReference type="RefSeq" id="WP_322443479.1">
    <property type="nucleotide sequence ID" value="NZ_JAXOTQ010000057.1"/>
</dbReference>
<evidence type="ECO:0008006" key="4">
    <source>
        <dbReference type="Google" id="ProtNLM"/>
    </source>
</evidence>
<feature type="region of interest" description="Disordered" evidence="1">
    <location>
        <begin position="1"/>
        <end position="22"/>
    </location>
</feature>
<name>A0ABU5JMU6_9ACTN</name>